<reference evidence="4 5" key="1">
    <citation type="submission" date="2018-06" db="EMBL/GenBank/DDBJ databases">
        <title>Paenibacillus imtechensis sp. nov.</title>
        <authorList>
            <person name="Pinnaka A.K."/>
            <person name="Singh H."/>
            <person name="Kaur M."/>
        </authorList>
    </citation>
    <scope>NUCLEOTIDE SEQUENCE [LARGE SCALE GENOMIC DNA]</scope>
    <source>
        <strain evidence="4 5">SMB1</strain>
    </source>
</reference>
<dbReference type="Pfam" id="PF00494">
    <property type="entry name" value="SQS_PSY"/>
    <property type="match status" value="1"/>
</dbReference>
<dbReference type="InterPro" id="IPR002060">
    <property type="entry name" value="Squ/phyt_synthse"/>
</dbReference>
<name>A0A2W1LRK3_9BACL</name>
<dbReference type="CDD" id="cd00683">
    <property type="entry name" value="Trans_IPPS_HH"/>
    <property type="match status" value="1"/>
</dbReference>
<dbReference type="AlphaFoldDB" id="A0A2W1LRK3"/>
<protein>
    <submittedName>
        <fullName evidence="4">Uncharacterized protein</fullName>
    </submittedName>
</protein>
<evidence type="ECO:0000313" key="4">
    <source>
        <dbReference type="EMBL" id="PZD94077.1"/>
    </source>
</evidence>
<dbReference type="SUPFAM" id="SSF48576">
    <property type="entry name" value="Terpenoid synthases"/>
    <property type="match status" value="1"/>
</dbReference>
<keyword evidence="5" id="KW-1185">Reference proteome</keyword>
<dbReference type="PANTHER" id="PTHR31480">
    <property type="entry name" value="BIFUNCTIONAL LYCOPENE CYCLASE/PHYTOENE SYNTHASE"/>
    <property type="match status" value="1"/>
</dbReference>
<comment type="caution">
    <text evidence="4">The sequence shown here is derived from an EMBL/GenBank/DDBJ whole genome shotgun (WGS) entry which is preliminary data.</text>
</comment>
<dbReference type="OrthoDB" id="9787280at2"/>
<dbReference type="InterPro" id="IPR019845">
    <property type="entry name" value="Squalene/phytoene_synthase_CS"/>
</dbReference>
<comment type="pathway">
    <text evidence="1">Carotenoid biosynthesis.</text>
</comment>
<dbReference type="SFLD" id="SFLDG01212">
    <property type="entry name" value="Phytoene_synthase_like"/>
    <property type="match status" value="1"/>
</dbReference>
<dbReference type="InterPro" id="IPR033904">
    <property type="entry name" value="Trans_IPPS_HH"/>
</dbReference>
<dbReference type="GO" id="GO:0051996">
    <property type="term" value="F:squalene synthase [NAD(P)H] activity"/>
    <property type="evidence" value="ECO:0007669"/>
    <property type="project" value="InterPro"/>
</dbReference>
<dbReference type="GO" id="GO:0016117">
    <property type="term" value="P:carotenoid biosynthetic process"/>
    <property type="evidence" value="ECO:0007669"/>
    <property type="project" value="UniProtKB-KW"/>
</dbReference>
<dbReference type="PROSITE" id="PS01045">
    <property type="entry name" value="SQUALEN_PHYTOEN_SYN_2"/>
    <property type="match status" value="1"/>
</dbReference>
<evidence type="ECO:0000256" key="2">
    <source>
        <dbReference type="ARBA" id="ARBA00022679"/>
    </source>
</evidence>
<dbReference type="PROSITE" id="PS01044">
    <property type="entry name" value="SQUALEN_PHYTOEN_SYN_1"/>
    <property type="match status" value="1"/>
</dbReference>
<dbReference type="SFLD" id="SFLDG01018">
    <property type="entry name" value="Squalene/Phytoene_Synthase_Lik"/>
    <property type="match status" value="1"/>
</dbReference>
<dbReference type="RefSeq" id="WP_111148409.1">
    <property type="nucleotide sequence ID" value="NZ_QKRB01000054.1"/>
</dbReference>
<evidence type="ECO:0000256" key="3">
    <source>
        <dbReference type="ARBA" id="ARBA00022746"/>
    </source>
</evidence>
<keyword evidence="2" id="KW-0808">Transferase</keyword>
<dbReference type="SFLD" id="SFLDS00005">
    <property type="entry name" value="Isoprenoid_Synthase_Type_I"/>
    <property type="match status" value="1"/>
</dbReference>
<organism evidence="4 5">
    <name type="scientific">Paenibacillus sambharensis</name>
    <dbReference type="NCBI Taxonomy" id="1803190"/>
    <lineage>
        <taxon>Bacteria</taxon>
        <taxon>Bacillati</taxon>
        <taxon>Bacillota</taxon>
        <taxon>Bacilli</taxon>
        <taxon>Bacillales</taxon>
        <taxon>Paenibacillaceae</taxon>
        <taxon>Paenibacillus</taxon>
    </lineage>
</organism>
<dbReference type="GO" id="GO:0004311">
    <property type="term" value="F:geranylgeranyl diphosphate synthase activity"/>
    <property type="evidence" value="ECO:0007669"/>
    <property type="project" value="InterPro"/>
</dbReference>
<proteinExistence type="predicted"/>
<dbReference type="Gene3D" id="1.10.600.10">
    <property type="entry name" value="Farnesyl Diphosphate Synthase"/>
    <property type="match status" value="1"/>
</dbReference>
<gene>
    <name evidence="4" type="ORF">DNH61_19145</name>
</gene>
<dbReference type="EMBL" id="QKRB01000054">
    <property type="protein sequence ID" value="PZD94077.1"/>
    <property type="molecule type" value="Genomic_DNA"/>
</dbReference>
<dbReference type="InterPro" id="IPR044843">
    <property type="entry name" value="Trans_IPPS_bact-type"/>
</dbReference>
<dbReference type="InterPro" id="IPR008949">
    <property type="entry name" value="Isoprenoid_synthase_dom_sf"/>
</dbReference>
<keyword evidence="3" id="KW-0125">Carotenoid biosynthesis</keyword>
<sequence length="297" mass="33876">MNKKIVTELQACEAMIKRGSTTFYKAFGFLPSPRREAVYVIYAFCRMIDDAVDEPEKAVYTLDELSAKFERLEEAGGHFIWPALRWLMAEFPVSREPFLRQMRGQRLDGHRLHYKTVEELEEYAYLVAGTVGEMLIPVLHDRPGEEMRESGVWLGKAMQIVNIIRDVGEDKAKGRRYVPLEVMERHGYTPEMFDSGLINDAWISTIQELSGMARQWFAKGLRDLDGYPKVSGFCVELSALMYEAILDSVEAGGYDVFRSRAYVSSGRKLVIVQRLMKRHAVMPQDADKRTPGTSAVS</sequence>
<dbReference type="Proteomes" id="UP000249522">
    <property type="component" value="Unassembled WGS sequence"/>
</dbReference>
<accession>A0A2W1LRK3</accession>
<evidence type="ECO:0000313" key="5">
    <source>
        <dbReference type="Proteomes" id="UP000249522"/>
    </source>
</evidence>
<evidence type="ECO:0000256" key="1">
    <source>
        <dbReference type="ARBA" id="ARBA00004829"/>
    </source>
</evidence>